<dbReference type="SUPFAM" id="SSF51182">
    <property type="entry name" value="RmlC-like cupins"/>
    <property type="match status" value="1"/>
</dbReference>
<name>A0ABX2TL72_9PROT</name>
<dbReference type="RefSeq" id="WP_180286818.1">
    <property type="nucleotide sequence ID" value="NZ_JABFDB010000051.1"/>
</dbReference>
<keyword evidence="2" id="KW-1185">Reference proteome</keyword>
<reference evidence="1 2" key="1">
    <citation type="submission" date="2020-05" db="EMBL/GenBank/DDBJ databases">
        <title>Azospirillum oleiclasticum sp. nov, a nitrogen-fixing and heavy crude oil-emulsifying bacterium isolated from the crude oil of Yumen Oilfield.</title>
        <authorList>
            <person name="Wu D."/>
            <person name="Cai M."/>
            <person name="Zhang X."/>
        </authorList>
    </citation>
    <scope>NUCLEOTIDE SEQUENCE [LARGE SCALE GENOMIC DNA]</scope>
    <source>
        <strain evidence="1 2">ROY-1-1-2</strain>
    </source>
</reference>
<dbReference type="InterPro" id="IPR011051">
    <property type="entry name" value="RmlC_Cupin_sf"/>
</dbReference>
<protein>
    <recommendedName>
        <fullName evidence="3">Cupin</fullName>
    </recommendedName>
</protein>
<dbReference type="Proteomes" id="UP000584642">
    <property type="component" value="Unassembled WGS sequence"/>
</dbReference>
<evidence type="ECO:0008006" key="3">
    <source>
        <dbReference type="Google" id="ProtNLM"/>
    </source>
</evidence>
<comment type="caution">
    <text evidence="1">The sequence shown here is derived from an EMBL/GenBank/DDBJ whole genome shotgun (WGS) entry which is preliminary data.</text>
</comment>
<dbReference type="EMBL" id="JABFDB010000051">
    <property type="protein sequence ID" value="NYZ25048.1"/>
    <property type="molecule type" value="Genomic_DNA"/>
</dbReference>
<sequence>MDVHRIDDFKGGWFIGDFEPALLRTAGFEVGWKVHHRTEFIAPHIHQQLTEYNLLAHGSMRVNGRELGPGDLFILHKGERVDAEVLTEEAHVVCVKVPSVPSDKVMCDPAS</sequence>
<proteinExistence type="predicted"/>
<evidence type="ECO:0000313" key="2">
    <source>
        <dbReference type="Proteomes" id="UP000584642"/>
    </source>
</evidence>
<organism evidence="1 2">
    <name type="scientific">Azospirillum oleiclasticum</name>
    <dbReference type="NCBI Taxonomy" id="2735135"/>
    <lineage>
        <taxon>Bacteria</taxon>
        <taxon>Pseudomonadati</taxon>
        <taxon>Pseudomonadota</taxon>
        <taxon>Alphaproteobacteria</taxon>
        <taxon>Rhodospirillales</taxon>
        <taxon>Azospirillaceae</taxon>
        <taxon>Azospirillum</taxon>
    </lineage>
</organism>
<gene>
    <name evidence="1" type="ORF">HND93_35545</name>
</gene>
<evidence type="ECO:0000313" key="1">
    <source>
        <dbReference type="EMBL" id="NYZ25048.1"/>
    </source>
</evidence>
<accession>A0ABX2TL72</accession>